<dbReference type="EMBL" id="BARS01034387">
    <property type="protein sequence ID" value="GAG21658.1"/>
    <property type="molecule type" value="Genomic_DNA"/>
</dbReference>
<feature type="non-terminal residue" evidence="1">
    <location>
        <position position="1"/>
    </location>
</feature>
<feature type="non-terminal residue" evidence="1">
    <location>
        <position position="259"/>
    </location>
</feature>
<accession>X0WAP5</accession>
<name>X0WAP5_9ZZZZ</name>
<sequence>RGLTHEFNKLIEYHNIYGFESEILLELEIDNLIYVIGQLDFQDAPTDQIQQIECKVIQQNVQQNLKRREEVNVNLFSDRNVDNEPITPLTPIPVFIKAKPVFQQSTWNCPQPSIFQVPQNTGDNTDPFANVNIISVSQIKNTLSFLRTRNISTTSGYIEAVNNLTNVVFNLNNFTVSFDVPNVVTELIYRIGVNFSDDVDNILETWSGNQTNINETYNLPNIERGQSLWIFWNFENLIPIEDATTVTMNTAEYNIQAVS</sequence>
<comment type="caution">
    <text evidence="1">The sequence shown here is derived from an EMBL/GenBank/DDBJ whole genome shotgun (WGS) entry which is preliminary data.</text>
</comment>
<reference evidence="1" key="1">
    <citation type="journal article" date="2014" name="Front. Microbiol.">
        <title>High frequency of phylogenetically diverse reductive dehalogenase-homologous genes in deep subseafloor sedimentary metagenomes.</title>
        <authorList>
            <person name="Kawai M."/>
            <person name="Futagami T."/>
            <person name="Toyoda A."/>
            <person name="Takaki Y."/>
            <person name="Nishi S."/>
            <person name="Hori S."/>
            <person name="Arai W."/>
            <person name="Tsubouchi T."/>
            <person name="Morono Y."/>
            <person name="Uchiyama I."/>
            <person name="Ito T."/>
            <person name="Fujiyama A."/>
            <person name="Inagaki F."/>
            <person name="Takami H."/>
        </authorList>
    </citation>
    <scope>NUCLEOTIDE SEQUENCE</scope>
    <source>
        <strain evidence="1">Expedition CK06-06</strain>
    </source>
</reference>
<evidence type="ECO:0000313" key="1">
    <source>
        <dbReference type="EMBL" id="GAG21658.1"/>
    </source>
</evidence>
<proteinExistence type="predicted"/>
<organism evidence="1">
    <name type="scientific">marine sediment metagenome</name>
    <dbReference type="NCBI Taxonomy" id="412755"/>
    <lineage>
        <taxon>unclassified sequences</taxon>
        <taxon>metagenomes</taxon>
        <taxon>ecological metagenomes</taxon>
    </lineage>
</organism>
<gene>
    <name evidence="1" type="ORF">S01H1_53126</name>
</gene>
<protein>
    <submittedName>
        <fullName evidence="1">Uncharacterized protein</fullName>
    </submittedName>
</protein>
<dbReference type="AlphaFoldDB" id="X0WAP5"/>